<dbReference type="RefSeq" id="WP_060793846.1">
    <property type="nucleotide sequence ID" value="NZ_KQ956568.1"/>
</dbReference>
<dbReference type="InterPro" id="IPR007398">
    <property type="entry name" value="BioG"/>
</dbReference>
<dbReference type="PATRIC" id="fig|134605.3.peg.1486"/>
<dbReference type="Proteomes" id="UP000070617">
    <property type="component" value="Unassembled WGS sequence"/>
</dbReference>
<evidence type="ECO:0008006" key="3">
    <source>
        <dbReference type="Google" id="ProtNLM"/>
    </source>
</evidence>
<name>A0A133N9V5_9FUSO</name>
<gene>
    <name evidence="1" type="ORF">HMPREF3206_01503</name>
</gene>
<accession>A0A133N9V5</accession>
<reference evidence="2" key="1">
    <citation type="submission" date="2016-01" db="EMBL/GenBank/DDBJ databases">
        <authorList>
            <person name="Mitreva M."/>
            <person name="Pepin K.H."/>
            <person name="Mihindukulasuriya K.A."/>
            <person name="Fulton R."/>
            <person name="Fronick C."/>
            <person name="O'Laughlin M."/>
            <person name="Miner T."/>
            <person name="Herter B."/>
            <person name="Rosa B.A."/>
            <person name="Cordes M."/>
            <person name="Tomlinson C."/>
            <person name="Wollam A."/>
            <person name="Palsikar V.B."/>
            <person name="Mardis E.R."/>
            <person name="Wilson R.K."/>
        </authorList>
    </citation>
    <scope>NUCLEOTIDE SEQUENCE [LARGE SCALE GENOMIC DNA]</scope>
    <source>
        <strain evidence="2">CMW8396</strain>
    </source>
</reference>
<organism evidence="1 2">
    <name type="scientific">Fusobacterium equinum</name>
    <dbReference type="NCBI Taxonomy" id="134605"/>
    <lineage>
        <taxon>Bacteria</taxon>
        <taxon>Fusobacteriati</taxon>
        <taxon>Fusobacteriota</taxon>
        <taxon>Fusobacteriia</taxon>
        <taxon>Fusobacteriales</taxon>
        <taxon>Fusobacteriaceae</taxon>
        <taxon>Fusobacterium</taxon>
    </lineage>
</organism>
<evidence type="ECO:0000313" key="1">
    <source>
        <dbReference type="EMBL" id="KXA13050.1"/>
    </source>
</evidence>
<dbReference type="InterPro" id="IPR029058">
    <property type="entry name" value="AB_hydrolase_fold"/>
</dbReference>
<dbReference type="ESTHER" id="9fuso-a0a133n9v5">
    <property type="family name" value="BioG_Pimeloyl-ACP-methyl-esterase"/>
</dbReference>
<sequence>MRWIFFFNGWGMTEDAFPHLSLEQVEVINYPYDIQEIKDLLEHHKNDTLYAVAWSFGAYYFSKLPKEIQNHFHKKIAINGLPETLGSYGILPKMCKFTLENLTPESLRSFYKNMDFHGNISKKFADIQEELAFFYENYQKPENPFDFAWIGENDRIFSEKKLIRYYEKERVPYQCFFGGHYPFHFFQNFFELLGDTKNDL</sequence>
<evidence type="ECO:0000313" key="2">
    <source>
        <dbReference type="Proteomes" id="UP000070617"/>
    </source>
</evidence>
<comment type="caution">
    <text evidence="1">The sequence shown here is derived from an EMBL/GenBank/DDBJ whole genome shotgun (WGS) entry which is preliminary data.</text>
</comment>
<protein>
    <recommendedName>
        <fullName evidence="3">DUF452 family protein</fullName>
    </recommendedName>
</protein>
<dbReference type="SUPFAM" id="SSF53474">
    <property type="entry name" value="alpha/beta-Hydrolases"/>
    <property type="match status" value="1"/>
</dbReference>
<keyword evidence="2" id="KW-1185">Reference proteome</keyword>
<dbReference type="AlphaFoldDB" id="A0A133N9V5"/>
<proteinExistence type="predicted"/>
<dbReference type="Pfam" id="PF04301">
    <property type="entry name" value="BioG"/>
    <property type="match status" value="1"/>
</dbReference>
<dbReference type="EMBL" id="LRPX01000083">
    <property type="protein sequence ID" value="KXA13050.1"/>
    <property type="molecule type" value="Genomic_DNA"/>
</dbReference>
<dbReference type="STRING" id="134605.HMPREF3206_01503"/>